<keyword evidence="9 18" id="KW-0418">Kinase</keyword>
<keyword evidence="6" id="KW-0808">Transferase</keyword>
<dbReference type="SUPFAM" id="SSF158472">
    <property type="entry name" value="HAMP domain-like"/>
    <property type="match status" value="1"/>
</dbReference>
<dbReference type="InterPro" id="IPR003661">
    <property type="entry name" value="HisK_dim/P_dom"/>
</dbReference>
<dbReference type="PANTHER" id="PTHR45528">
    <property type="entry name" value="SENSOR HISTIDINE KINASE CPXA"/>
    <property type="match status" value="1"/>
</dbReference>
<comment type="caution">
    <text evidence="18">The sequence shown here is derived from an EMBL/GenBank/DDBJ whole genome shotgun (WGS) entry which is preliminary data.</text>
</comment>
<reference evidence="18 19" key="1">
    <citation type="submission" date="2018-03" db="EMBL/GenBank/DDBJ databases">
        <title>Aerobic endospore-forming bacteria genome sequencing and assembly.</title>
        <authorList>
            <person name="Cavalcante D.A."/>
            <person name="Driks A."/>
            <person name="Putonti C."/>
            <person name="De-Souza M.T."/>
        </authorList>
    </citation>
    <scope>NUCLEOTIDE SEQUENCE [LARGE SCALE GENOMIC DNA]</scope>
    <source>
        <strain evidence="18 19">SDF0028</strain>
    </source>
</reference>
<evidence type="ECO:0000313" key="19">
    <source>
        <dbReference type="Proteomes" id="UP000316208"/>
    </source>
</evidence>
<evidence type="ECO:0000256" key="12">
    <source>
        <dbReference type="ARBA" id="ARBA00023012"/>
    </source>
</evidence>
<evidence type="ECO:0000259" key="17">
    <source>
        <dbReference type="PROSITE" id="PS50885"/>
    </source>
</evidence>
<dbReference type="EC" id="2.7.13.3" evidence="3"/>
<evidence type="ECO:0000256" key="14">
    <source>
        <dbReference type="SAM" id="Coils"/>
    </source>
</evidence>
<comment type="catalytic activity">
    <reaction evidence="1">
        <text>ATP + protein L-histidine = ADP + protein N-phospho-L-histidine.</text>
        <dbReference type="EC" id="2.7.13.3"/>
    </reaction>
</comment>
<protein>
    <recommendedName>
        <fullName evidence="3">histidine kinase</fullName>
        <ecNumber evidence="3">2.7.13.3</ecNumber>
    </recommendedName>
</protein>
<keyword evidence="8" id="KW-0547">Nucleotide-binding</keyword>
<dbReference type="Gene3D" id="1.10.287.130">
    <property type="match status" value="1"/>
</dbReference>
<dbReference type="SUPFAM" id="SSF55874">
    <property type="entry name" value="ATPase domain of HSP90 chaperone/DNA topoisomerase II/histidine kinase"/>
    <property type="match status" value="1"/>
</dbReference>
<feature type="domain" description="HAMP" evidence="17">
    <location>
        <begin position="196"/>
        <end position="247"/>
    </location>
</feature>
<evidence type="ECO:0000256" key="9">
    <source>
        <dbReference type="ARBA" id="ARBA00022777"/>
    </source>
</evidence>
<dbReference type="InterPro" id="IPR005467">
    <property type="entry name" value="His_kinase_dom"/>
</dbReference>
<dbReference type="InterPro" id="IPR050398">
    <property type="entry name" value="HssS/ArlS-like"/>
</dbReference>
<keyword evidence="7 15" id="KW-0812">Transmembrane</keyword>
<keyword evidence="5" id="KW-0597">Phosphoprotein</keyword>
<keyword evidence="19" id="KW-1185">Reference proteome</keyword>
<evidence type="ECO:0000256" key="3">
    <source>
        <dbReference type="ARBA" id="ARBA00012438"/>
    </source>
</evidence>
<feature type="coiled-coil region" evidence="14">
    <location>
        <begin position="235"/>
        <end position="262"/>
    </location>
</feature>
<keyword evidence="4" id="KW-1003">Cell membrane</keyword>
<keyword evidence="14" id="KW-0175">Coiled coil</keyword>
<dbReference type="Gene3D" id="6.10.340.10">
    <property type="match status" value="1"/>
</dbReference>
<evidence type="ECO:0000256" key="1">
    <source>
        <dbReference type="ARBA" id="ARBA00000085"/>
    </source>
</evidence>
<organism evidence="18 19">
    <name type="scientific">Paenibacillus popilliae</name>
    <name type="common">Bacillus popilliae</name>
    <dbReference type="NCBI Taxonomy" id="78057"/>
    <lineage>
        <taxon>Bacteria</taxon>
        <taxon>Bacillati</taxon>
        <taxon>Bacillota</taxon>
        <taxon>Bacilli</taxon>
        <taxon>Bacillales</taxon>
        <taxon>Paenibacillaceae</taxon>
        <taxon>Paenibacillus</taxon>
    </lineage>
</organism>
<keyword evidence="12" id="KW-0902">Two-component regulatory system</keyword>
<evidence type="ECO:0000256" key="6">
    <source>
        <dbReference type="ARBA" id="ARBA00022679"/>
    </source>
</evidence>
<feature type="transmembrane region" description="Helical" evidence="15">
    <location>
        <begin position="20"/>
        <end position="42"/>
    </location>
</feature>
<dbReference type="Gene3D" id="3.30.565.10">
    <property type="entry name" value="Histidine kinase-like ATPase, C-terminal domain"/>
    <property type="match status" value="1"/>
</dbReference>
<dbReference type="Pfam" id="PF00512">
    <property type="entry name" value="HisKA"/>
    <property type="match status" value="1"/>
</dbReference>
<sequence>MVWATASSIRIAMNKLSRKLFVQIALILVVVFGLSYCVNTFFMPNYFVHQKRAALTEAVERLRSIESKQLLEEVQRVADDYHFTIVHTPYDHDIDRLNWTLREQFTRERIAMSKFWLTEESLAQLMRGGIVTKSYQQEKLKSSVLVTFVMKEGMILAVGESVANSGETIRIVNQFNSIISVGALTLALLLTAWFSKRTVKPIEQLKNTAEDIAERRYRTVDIRTGDEIEELAHSINTMSDKLKQAHLELEEKNRNLRVLIRDISHELKTPLAVIKAYSAGVKDGLDDGTYMDVIQSQTDDMSELVTKLLEWSRLQTEELNIENVHVVNLLEQVIAKYELPLQQHSIELTLNDQNAESFCVQADRVKLEMVLNNLVSNAMKYTTNRKIQIDLTNKNDALVLFIRNGCTFSMTEEQLKQLWEPFFVAESSRNKQLSGTGLGLAIVKGILQKHKAAYGVRLHNGDIEFHIALPLCKQGEQM</sequence>
<dbReference type="EMBL" id="SADY01000004">
    <property type="protein sequence ID" value="TQR44504.1"/>
    <property type="molecule type" value="Genomic_DNA"/>
</dbReference>
<dbReference type="PANTHER" id="PTHR45528:SF1">
    <property type="entry name" value="SENSOR HISTIDINE KINASE CPXA"/>
    <property type="match status" value="1"/>
</dbReference>
<evidence type="ECO:0000256" key="7">
    <source>
        <dbReference type="ARBA" id="ARBA00022692"/>
    </source>
</evidence>
<keyword evidence="10" id="KW-0067">ATP-binding</keyword>
<keyword evidence="13 15" id="KW-0472">Membrane</keyword>
<dbReference type="CDD" id="cd00082">
    <property type="entry name" value="HisKA"/>
    <property type="match status" value="1"/>
</dbReference>
<dbReference type="InterPro" id="IPR036890">
    <property type="entry name" value="HATPase_C_sf"/>
</dbReference>
<dbReference type="InterPro" id="IPR036097">
    <property type="entry name" value="HisK_dim/P_sf"/>
</dbReference>
<comment type="subcellular location">
    <subcellularLocation>
        <location evidence="2">Cell membrane</location>
        <topology evidence="2">Multi-pass membrane protein</topology>
    </subcellularLocation>
</comment>
<dbReference type="InterPro" id="IPR003660">
    <property type="entry name" value="HAMP_dom"/>
</dbReference>
<evidence type="ECO:0000256" key="15">
    <source>
        <dbReference type="SAM" id="Phobius"/>
    </source>
</evidence>
<dbReference type="SMART" id="SM00304">
    <property type="entry name" value="HAMP"/>
    <property type="match status" value="1"/>
</dbReference>
<dbReference type="CDD" id="cd06225">
    <property type="entry name" value="HAMP"/>
    <property type="match status" value="1"/>
</dbReference>
<dbReference type="Pfam" id="PF00672">
    <property type="entry name" value="HAMP"/>
    <property type="match status" value="1"/>
</dbReference>
<dbReference type="InterPro" id="IPR003594">
    <property type="entry name" value="HATPase_dom"/>
</dbReference>
<evidence type="ECO:0000259" key="16">
    <source>
        <dbReference type="PROSITE" id="PS50109"/>
    </source>
</evidence>
<keyword evidence="11 15" id="KW-1133">Transmembrane helix</keyword>
<dbReference type="InterPro" id="IPR004358">
    <property type="entry name" value="Sig_transdc_His_kin-like_C"/>
</dbReference>
<dbReference type="PRINTS" id="PR00344">
    <property type="entry name" value="BCTRLSENSOR"/>
</dbReference>
<evidence type="ECO:0000256" key="11">
    <source>
        <dbReference type="ARBA" id="ARBA00022989"/>
    </source>
</evidence>
<name>A0ABY3ANY1_PAEPP</name>
<dbReference type="PROSITE" id="PS50885">
    <property type="entry name" value="HAMP"/>
    <property type="match status" value="1"/>
</dbReference>
<evidence type="ECO:0000256" key="13">
    <source>
        <dbReference type="ARBA" id="ARBA00023136"/>
    </source>
</evidence>
<evidence type="ECO:0000313" key="18">
    <source>
        <dbReference type="EMBL" id="TQR44504.1"/>
    </source>
</evidence>
<evidence type="ECO:0000256" key="4">
    <source>
        <dbReference type="ARBA" id="ARBA00022475"/>
    </source>
</evidence>
<dbReference type="SMART" id="SM00387">
    <property type="entry name" value="HATPase_c"/>
    <property type="match status" value="1"/>
</dbReference>
<dbReference type="SMART" id="SM00388">
    <property type="entry name" value="HisKA"/>
    <property type="match status" value="1"/>
</dbReference>
<dbReference type="SUPFAM" id="SSF47384">
    <property type="entry name" value="Homodimeric domain of signal transducing histidine kinase"/>
    <property type="match status" value="1"/>
</dbReference>
<accession>A0ABY3ANY1</accession>
<proteinExistence type="predicted"/>
<dbReference type="Pfam" id="PF02518">
    <property type="entry name" value="HATPase_c"/>
    <property type="match status" value="1"/>
</dbReference>
<dbReference type="Proteomes" id="UP000316208">
    <property type="component" value="Unassembled WGS sequence"/>
</dbReference>
<dbReference type="PROSITE" id="PS50109">
    <property type="entry name" value="HIS_KIN"/>
    <property type="match status" value="1"/>
</dbReference>
<evidence type="ECO:0000256" key="8">
    <source>
        <dbReference type="ARBA" id="ARBA00022741"/>
    </source>
</evidence>
<dbReference type="GO" id="GO:0016301">
    <property type="term" value="F:kinase activity"/>
    <property type="evidence" value="ECO:0007669"/>
    <property type="project" value="UniProtKB-KW"/>
</dbReference>
<evidence type="ECO:0000256" key="2">
    <source>
        <dbReference type="ARBA" id="ARBA00004651"/>
    </source>
</evidence>
<evidence type="ECO:0000256" key="5">
    <source>
        <dbReference type="ARBA" id="ARBA00022553"/>
    </source>
</evidence>
<gene>
    <name evidence="18" type="ORF">C7Y44_15420</name>
</gene>
<evidence type="ECO:0000256" key="10">
    <source>
        <dbReference type="ARBA" id="ARBA00022840"/>
    </source>
</evidence>
<feature type="domain" description="Histidine kinase" evidence="16">
    <location>
        <begin position="262"/>
        <end position="473"/>
    </location>
</feature>